<dbReference type="Proteomes" id="UP001176517">
    <property type="component" value="Unassembled WGS sequence"/>
</dbReference>
<name>A0AAN6GPX2_9BASI</name>
<evidence type="ECO:0000313" key="3">
    <source>
        <dbReference type="Proteomes" id="UP001176517"/>
    </source>
</evidence>
<feature type="chain" id="PRO_5042994981" description="Ubiquitin 3 binding protein But2 C-terminal domain-containing protein" evidence="1">
    <location>
        <begin position="26"/>
        <end position="226"/>
    </location>
</feature>
<comment type="caution">
    <text evidence="2">The sequence shown here is derived from an EMBL/GenBank/DDBJ whole genome shotgun (WGS) entry which is preliminary data.</text>
</comment>
<evidence type="ECO:0000313" key="2">
    <source>
        <dbReference type="EMBL" id="KAK0550209.1"/>
    </source>
</evidence>
<organism evidence="2 3">
    <name type="scientific">Tilletia horrida</name>
    <dbReference type="NCBI Taxonomy" id="155126"/>
    <lineage>
        <taxon>Eukaryota</taxon>
        <taxon>Fungi</taxon>
        <taxon>Dikarya</taxon>
        <taxon>Basidiomycota</taxon>
        <taxon>Ustilaginomycotina</taxon>
        <taxon>Exobasidiomycetes</taxon>
        <taxon>Tilletiales</taxon>
        <taxon>Tilletiaceae</taxon>
        <taxon>Tilletia</taxon>
    </lineage>
</organism>
<evidence type="ECO:0008006" key="4">
    <source>
        <dbReference type="Google" id="ProtNLM"/>
    </source>
</evidence>
<protein>
    <recommendedName>
        <fullName evidence="4">Ubiquitin 3 binding protein But2 C-terminal domain-containing protein</fullName>
    </recommendedName>
</protein>
<keyword evidence="3" id="KW-1185">Reference proteome</keyword>
<accession>A0AAN6GPX2</accession>
<feature type="signal peptide" evidence="1">
    <location>
        <begin position="1"/>
        <end position="25"/>
    </location>
</feature>
<proteinExistence type="predicted"/>
<evidence type="ECO:0000256" key="1">
    <source>
        <dbReference type="SAM" id="SignalP"/>
    </source>
</evidence>
<dbReference type="AlphaFoldDB" id="A0AAN6GPX2"/>
<gene>
    <name evidence="2" type="ORF">OC846_003759</name>
</gene>
<dbReference type="EMBL" id="JAPDMZ010000097">
    <property type="protein sequence ID" value="KAK0550209.1"/>
    <property type="molecule type" value="Genomic_DNA"/>
</dbReference>
<sequence length="226" mass="24079">MFGTTLASTAAAALLFVASAPGAAAASAIEPRADTLQCGSPLVVSSITQLGASTGNKRPVAFQTAKDSKGRLQLSTSVNGVAASTSPTFEFVPCQSKFLHSGYHQYEQSPGLFTNFTYGLLRPSGHPDKCVTAASIAANGKNYPLVSAPCTTVDSVETLAPQWWSAYYNSTHFSGMPYTIYFEGNDTLPGLWYFRNVASGKKRLVDVYYQTKFNGTEPFTLSLTGP</sequence>
<reference evidence="2" key="1">
    <citation type="journal article" date="2023" name="PhytoFront">
        <title>Draft Genome Resources of Seven Strains of Tilletia horrida, Causal Agent of Kernel Smut of Rice.</title>
        <authorList>
            <person name="Khanal S."/>
            <person name="Antony Babu S."/>
            <person name="Zhou X.G."/>
        </authorList>
    </citation>
    <scope>NUCLEOTIDE SEQUENCE</scope>
    <source>
        <strain evidence="2">TX6</strain>
    </source>
</reference>
<keyword evidence="1" id="KW-0732">Signal</keyword>